<evidence type="ECO:0000259" key="10">
    <source>
        <dbReference type="Pfam" id="PF16187"/>
    </source>
</evidence>
<dbReference type="GO" id="GO:0051603">
    <property type="term" value="P:proteolysis involved in protein catabolic process"/>
    <property type="evidence" value="ECO:0007669"/>
    <property type="project" value="TreeGrafter"/>
</dbReference>
<evidence type="ECO:0000256" key="7">
    <source>
        <dbReference type="SAM" id="MobiDB-lite"/>
    </source>
</evidence>
<evidence type="ECO:0000313" key="13">
    <source>
        <dbReference type="Proteomes" id="UP000182259"/>
    </source>
</evidence>
<reference evidence="12 13" key="1">
    <citation type="submission" date="2016-10" db="EMBL/GenBank/DDBJ databases">
        <authorList>
            <person name="de Groot N.N."/>
        </authorList>
    </citation>
    <scope>NUCLEOTIDE SEQUENCE [LARGE SCALE GENOMIC DNA]</scope>
    <source>
        <strain evidence="12 13">PYCC 4715</strain>
    </source>
</reference>
<evidence type="ECO:0000256" key="2">
    <source>
        <dbReference type="ARBA" id="ARBA00022670"/>
    </source>
</evidence>
<dbReference type="Pfam" id="PF22456">
    <property type="entry name" value="PqqF-like_C_4"/>
    <property type="match status" value="1"/>
</dbReference>
<dbReference type="InterPro" id="IPR011765">
    <property type="entry name" value="Pept_M16_N"/>
</dbReference>
<dbReference type="InterPro" id="IPR032632">
    <property type="entry name" value="Peptidase_M16_M"/>
</dbReference>
<evidence type="ECO:0000259" key="11">
    <source>
        <dbReference type="Pfam" id="PF22456"/>
    </source>
</evidence>
<dbReference type="InterPro" id="IPR011249">
    <property type="entry name" value="Metalloenz_LuxS/M16"/>
</dbReference>
<keyword evidence="5" id="KW-0862">Zinc</keyword>
<evidence type="ECO:0000256" key="5">
    <source>
        <dbReference type="ARBA" id="ARBA00022833"/>
    </source>
</evidence>
<feature type="region of interest" description="Disordered" evidence="7">
    <location>
        <begin position="1039"/>
        <end position="1062"/>
    </location>
</feature>
<dbReference type="GO" id="GO:0046872">
    <property type="term" value="F:metal ion binding"/>
    <property type="evidence" value="ECO:0007669"/>
    <property type="project" value="UniProtKB-KW"/>
</dbReference>
<dbReference type="SUPFAM" id="SSF63411">
    <property type="entry name" value="LuxS/MPP-like metallohydrolase"/>
    <property type="match status" value="4"/>
</dbReference>
<feature type="domain" description="Coenzyme PQQ synthesis protein F-like C-terminal lobe" evidence="11">
    <location>
        <begin position="787"/>
        <end position="887"/>
    </location>
</feature>
<evidence type="ECO:0000256" key="3">
    <source>
        <dbReference type="ARBA" id="ARBA00022723"/>
    </source>
</evidence>
<dbReference type="PANTHER" id="PTHR43690:SF18">
    <property type="entry name" value="INSULIN-DEGRADING ENZYME-RELATED"/>
    <property type="match status" value="1"/>
</dbReference>
<protein>
    <submittedName>
        <fullName evidence="12">CIC11C00000002758</fullName>
    </submittedName>
</protein>
<accession>A0A1L0BV71</accession>
<proteinExistence type="inferred from homology"/>
<keyword evidence="4" id="KW-0378">Hydrolase</keyword>
<keyword evidence="3" id="KW-0479">Metal-binding</keyword>
<organism evidence="12 13">
    <name type="scientific">Sungouiella intermedia</name>
    <dbReference type="NCBI Taxonomy" id="45354"/>
    <lineage>
        <taxon>Eukaryota</taxon>
        <taxon>Fungi</taxon>
        <taxon>Dikarya</taxon>
        <taxon>Ascomycota</taxon>
        <taxon>Saccharomycotina</taxon>
        <taxon>Pichiomycetes</taxon>
        <taxon>Metschnikowiaceae</taxon>
        <taxon>Sungouiella</taxon>
    </lineage>
</organism>
<dbReference type="Pfam" id="PF00675">
    <property type="entry name" value="Peptidase_M16"/>
    <property type="match status" value="1"/>
</dbReference>
<name>A0A1L0BV71_9ASCO</name>
<dbReference type="Pfam" id="PF16187">
    <property type="entry name" value="Peptidase_M16_M"/>
    <property type="match status" value="1"/>
</dbReference>
<dbReference type="GO" id="GO:0005829">
    <property type="term" value="C:cytosol"/>
    <property type="evidence" value="ECO:0007669"/>
    <property type="project" value="TreeGrafter"/>
</dbReference>
<keyword evidence="2" id="KW-0645">Protease</keyword>
<dbReference type="Gene3D" id="3.30.830.10">
    <property type="entry name" value="Metalloenzyme, LuxS/M16 peptidase-like"/>
    <property type="match status" value="4"/>
</dbReference>
<evidence type="ECO:0000256" key="1">
    <source>
        <dbReference type="ARBA" id="ARBA00007261"/>
    </source>
</evidence>
<feature type="domain" description="Peptidase M16 N-terminal" evidence="8">
    <location>
        <begin position="36"/>
        <end position="173"/>
    </location>
</feature>
<dbReference type="EMBL" id="LT635766">
    <property type="protein sequence ID" value="SGZ54218.1"/>
    <property type="molecule type" value="Genomic_DNA"/>
</dbReference>
<dbReference type="InterPro" id="IPR050626">
    <property type="entry name" value="Peptidase_M16"/>
</dbReference>
<comment type="similarity">
    <text evidence="1">Belongs to the peptidase M16 family.</text>
</comment>
<dbReference type="Pfam" id="PF05193">
    <property type="entry name" value="Peptidase_M16_C"/>
    <property type="match status" value="1"/>
</dbReference>
<evidence type="ECO:0000259" key="9">
    <source>
        <dbReference type="Pfam" id="PF05193"/>
    </source>
</evidence>
<feature type="domain" description="Peptidase M16 middle/third" evidence="10">
    <location>
        <begin position="386"/>
        <end position="671"/>
    </location>
</feature>
<dbReference type="Proteomes" id="UP000182259">
    <property type="component" value="Chromosome III"/>
</dbReference>
<dbReference type="AlphaFoldDB" id="A0A1L0BV71"/>
<evidence type="ECO:0000313" key="12">
    <source>
        <dbReference type="EMBL" id="SGZ54218.1"/>
    </source>
</evidence>
<evidence type="ECO:0000256" key="4">
    <source>
        <dbReference type="ARBA" id="ARBA00022801"/>
    </source>
</evidence>
<dbReference type="PANTHER" id="PTHR43690">
    <property type="entry name" value="NARDILYSIN"/>
    <property type="match status" value="1"/>
</dbReference>
<evidence type="ECO:0000259" key="8">
    <source>
        <dbReference type="Pfam" id="PF00675"/>
    </source>
</evidence>
<dbReference type="FunFam" id="3.30.830.10:FF:000005">
    <property type="entry name" value="nardilysin isoform X1"/>
    <property type="match status" value="1"/>
</dbReference>
<sequence>MKHAYTILADDAAIEKPLLDDRSYRFLKLEANNLHVLVINDPTTDRSAASLDVNVGSFADKKYTVPGLAHFCEHLLFMGTAKYPEENEYSSYLSKHSGYSNAYTAAEHTNYYFEVSSDYLEGALDRFAQFFISPLFSKSCKDREIKAVDSENKKNLQNDHWRMYQLDKLTSNTDHPYNGFSTGNYQTLHEEPESRGLNVRDVLLEFYKEQYSSNLMSLVVLGKESLDDLTQWSITKFSDIPNTELSRPSYKGELIYKPAQLGKLTKAIPIMDSHKLELSFLIPDDQERNWDCKPSGYYSHLLGHETKGSILHYMKQKNWVNELSAGGMKVCQGNSLFMIEFELTPLGLENWEEIVVHVFEYLAMLKLLGPQEWVWKENSDMSKINFRFKQKLGTSSTVSKMSNKLYQFTEDAYIPPENLLNSSVVREFNADEITKYGSYLSPDNLRISLTSQNLKDLEETERWYGTEYSYDDIPSELLEKSRLASVNADLHLPLPNKFIPQDFNVKGEKADKSLGHPYLITNTNKFETWFKQDDQFRVPKGHINLTIHAPTLSKSISSVVQGSLLSELIEDELNEIKYYASMVGLSLQIHQFRDGFSLKVGGYNDKLPEFLRQILEVLTSFKPKPERFESIKYKVTQELKNFGYEIPYSQIGTHFLQLVNERTYTDIDKLEVIKDITFEDLSKFAENFWDEGTYVQTLVLGNFDHSNALEVDKLVKESFKEYKELNVSVDAVREAIGFQSFTLEVGEHARYELLLQDAKNVNSCLEYFVEVGRLEPSNNRLRLLTDLLATTIHEPCFNQLRTKEQLGYVVFSGYRLSRSYFGLRFLVQSERPCDYLEFRVEEFLKKFKKKNLGEELSDEAFAKFKQSLKNKKLTKLKNLNEECARFWNSINDGYYDFEQKVNDAEELDSITKEEFLQFFNDYFDVENASKSGKLSVYLKSQKTPEADENKLFSSAVHNYATKYDLPITLEAIDSIIEAKESNTDSVADEIATRLGEKLPTNFSTQFVLEVSDRTTSPTPPEFPKGELFTLSDKFKELHAKGGRPQPVNPLPTFYYSKGEPRL</sequence>
<dbReference type="GO" id="GO:0005739">
    <property type="term" value="C:mitochondrion"/>
    <property type="evidence" value="ECO:0007669"/>
    <property type="project" value="TreeGrafter"/>
</dbReference>
<keyword evidence="6" id="KW-0482">Metalloprotease</keyword>
<evidence type="ECO:0000256" key="6">
    <source>
        <dbReference type="ARBA" id="ARBA00023049"/>
    </source>
</evidence>
<dbReference type="InterPro" id="IPR054734">
    <property type="entry name" value="PqqF-like_C_4"/>
</dbReference>
<dbReference type="GO" id="GO:0004222">
    <property type="term" value="F:metalloendopeptidase activity"/>
    <property type="evidence" value="ECO:0007669"/>
    <property type="project" value="TreeGrafter"/>
</dbReference>
<dbReference type="InterPro" id="IPR007863">
    <property type="entry name" value="Peptidase_M16_C"/>
</dbReference>
<feature type="domain" description="Peptidase M16 C-terminal" evidence="9">
    <location>
        <begin position="200"/>
        <end position="375"/>
    </location>
</feature>
<dbReference type="FunFam" id="3.30.830.10:FF:000004">
    <property type="entry name" value="Putative insulin-degrading enzyme"/>
    <property type="match status" value="1"/>
</dbReference>
<gene>
    <name evidence="12" type="ORF">SAMEA4029009_CIC11G00000002758</name>
</gene>
<dbReference type="GO" id="GO:0043171">
    <property type="term" value="P:peptide catabolic process"/>
    <property type="evidence" value="ECO:0007669"/>
    <property type="project" value="TreeGrafter"/>
</dbReference>